<evidence type="ECO:0000256" key="8">
    <source>
        <dbReference type="ARBA" id="ARBA00048782"/>
    </source>
</evidence>
<dbReference type="Gene3D" id="2.170.150.20">
    <property type="entry name" value="Peptide methionine sulfoxide reductase"/>
    <property type="match status" value="1"/>
</dbReference>
<evidence type="ECO:0000256" key="2">
    <source>
        <dbReference type="ARBA" id="ARBA00011017"/>
    </source>
</evidence>
<evidence type="ECO:0000256" key="10">
    <source>
        <dbReference type="HAMAP-Rule" id="MF_01401"/>
    </source>
</evidence>
<feature type="active site" description="Nucleophile" evidence="9">
    <location>
        <position position="344"/>
    </location>
</feature>
<dbReference type="HAMAP" id="MF_01400">
    <property type="entry name" value="MsrB"/>
    <property type="match status" value="1"/>
</dbReference>
<feature type="domain" description="MsrB" evidence="11">
    <location>
        <begin position="232"/>
        <end position="355"/>
    </location>
</feature>
<dbReference type="SUPFAM" id="SSF51316">
    <property type="entry name" value="Mss4-like"/>
    <property type="match status" value="1"/>
</dbReference>
<dbReference type="GO" id="GO:0008113">
    <property type="term" value="F:peptide-methionine (S)-S-oxide reductase activity"/>
    <property type="evidence" value="ECO:0007669"/>
    <property type="project" value="UniProtKB-UniRule"/>
</dbReference>
<dbReference type="RefSeq" id="WP_005605097.1">
    <property type="nucleotide sequence ID" value="NZ_CP102283.1"/>
</dbReference>
<protein>
    <recommendedName>
        <fullName evidence="9 10">Multifunctional fusion protein</fullName>
    </recommendedName>
    <domain>
        <recommendedName>
            <fullName evidence="10">Peptide methionine sulfoxide reductase MsrA</fullName>
            <shortName evidence="10">Protein-methionine-S-oxide reductase</shortName>
            <ecNumber evidence="10">1.8.4.11</ecNumber>
        </recommendedName>
        <alternativeName>
            <fullName evidence="10">Peptide-methionine (S)-S-oxide reductase</fullName>
            <shortName evidence="10">Peptide Met(O) reductase</shortName>
        </alternativeName>
    </domain>
    <domain>
        <recommendedName>
            <fullName evidence="9">Peptide methionine sulfoxide reductase MsrB</fullName>
            <ecNumber evidence="9">1.8.4.12</ecNumber>
        </recommendedName>
        <alternativeName>
            <fullName evidence="9">Peptide-methionine (R)-S-oxide reductase</fullName>
        </alternativeName>
    </domain>
</protein>
<evidence type="ECO:0000256" key="7">
    <source>
        <dbReference type="ARBA" id="ARBA00048488"/>
    </source>
</evidence>
<comment type="similarity">
    <text evidence="10">Belongs to the MsrA Met sulfoxide reductase family.</text>
</comment>
<reference evidence="12 13" key="1">
    <citation type="submission" date="2009-08" db="EMBL/GenBank/DDBJ databases">
        <authorList>
            <person name="Muzny D."/>
            <person name="Qin X."/>
            <person name="Deng J."/>
            <person name="Jiang H."/>
            <person name="Liu Y."/>
            <person name="Qu J."/>
            <person name="Song X.-Z."/>
            <person name="Zhang L."/>
            <person name="Thornton R."/>
            <person name="Coyle M."/>
            <person name="Francisco L."/>
            <person name="Jackson L."/>
            <person name="Javaid M."/>
            <person name="Korchina V."/>
            <person name="Kovar C."/>
            <person name="Mata R."/>
            <person name="Mathew T."/>
            <person name="Ngo R."/>
            <person name="Nguyen L."/>
            <person name="Nguyen N."/>
            <person name="Okwuonu G."/>
            <person name="Ongeri F."/>
            <person name="Pham C."/>
            <person name="Simmons D."/>
            <person name="Wilczek-Boney K."/>
            <person name="Hale W."/>
            <person name="Jakkamsetti A."/>
            <person name="Pham P."/>
            <person name="Ruth R."/>
            <person name="San Lucas F."/>
            <person name="Warren J."/>
            <person name="Zhang J."/>
            <person name="Zhao Z."/>
            <person name="Zhou C."/>
            <person name="Zhu D."/>
            <person name="Lee S."/>
            <person name="Bess C."/>
            <person name="Blankenburg K."/>
            <person name="Forbes L."/>
            <person name="Fu Q."/>
            <person name="Gubbala S."/>
            <person name="Hirani K."/>
            <person name="Jayaseelan J.C."/>
            <person name="Lara F."/>
            <person name="Munidasa M."/>
            <person name="Palculict T."/>
            <person name="Patil S."/>
            <person name="Pu L.-L."/>
            <person name="Saada N."/>
            <person name="Tang L."/>
            <person name="Weissenberger G."/>
            <person name="Zhu Y."/>
            <person name="Hemphill L."/>
            <person name="Shang Y."/>
            <person name="Youmans B."/>
            <person name="Ayvaz T."/>
            <person name="Ross M."/>
            <person name="Santibanez J."/>
            <person name="Aqrawi P."/>
            <person name="Gross S."/>
            <person name="Joshi V."/>
            <person name="Fowler G."/>
            <person name="Nazareth L."/>
            <person name="Reid J."/>
            <person name="Worley K."/>
            <person name="Petrosino J."/>
            <person name="Highlander S."/>
            <person name="Gibbs R."/>
        </authorList>
    </citation>
    <scope>NUCLEOTIDE SEQUENCE [LARGE SCALE GENOMIC DNA]</scope>
    <source>
        <strain evidence="12 13">ATCC 49175</strain>
    </source>
</reference>
<dbReference type="GO" id="GO:0030091">
    <property type="term" value="P:protein repair"/>
    <property type="evidence" value="ECO:0007669"/>
    <property type="project" value="InterPro"/>
</dbReference>
<dbReference type="EC" id="1.8.4.11" evidence="10"/>
<dbReference type="PANTHER" id="PTHR10173">
    <property type="entry name" value="METHIONINE SULFOXIDE REDUCTASE"/>
    <property type="match status" value="1"/>
</dbReference>
<dbReference type="PROSITE" id="PS51790">
    <property type="entry name" value="MSRB"/>
    <property type="match status" value="1"/>
</dbReference>
<dbReference type="InterPro" id="IPR002569">
    <property type="entry name" value="Met_Sox_Rdtase_MsrA_dom"/>
</dbReference>
<dbReference type="HOGENOM" id="CLU_031040_1_1_9"/>
<dbReference type="EMBL" id="ACKZ01000008">
    <property type="protein sequence ID" value="EEW37916.1"/>
    <property type="molecule type" value="Genomic_DNA"/>
</dbReference>
<dbReference type="Gene3D" id="3.30.1060.10">
    <property type="entry name" value="Peptide methionine sulphoxide reductase MsrA"/>
    <property type="match status" value="1"/>
</dbReference>
<dbReference type="eggNOG" id="COG0229">
    <property type="taxonomic scope" value="Bacteria"/>
</dbReference>
<dbReference type="FunFam" id="3.30.1060.10:FF:000007">
    <property type="entry name" value="Peptide methionine sulfoxide reductase msrA/msrB"/>
    <property type="match status" value="1"/>
</dbReference>
<comment type="caution">
    <text evidence="12">The sequence shown here is derived from an EMBL/GenBank/DDBJ whole genome shotgun (WGS) entry which is preliminary data.</text>
</comment>
<dbReference type="NCBIfam" id="TIGR00401">
    <property type="entry name" value="msrA"/>
    <property type="match status" value="1"/>
</dbReference>
<evidence type="ECO:0000313" key="13">
    <source>
        <dbReference type="Proteomes" id="UP000005926"/>
    </source>
</evidence>
<comment type="caution">
    <text evidence="9">Lacks conserved residue(s) required for the propagation of feature annotation.</text>
</comment>
<dbReference type="EC" id="1.8.4.12" evidence="9"/>
<organism evidence="12 13">
    <name type="scientific">Granulicatella adiacens ATCC 49175</name>
    <dbReference type="NCBI Taxonomy" id="638301"/>
    <lineage>
        <taxon>Bacteria</taxon>
        <taxon>Bacillati</taxon>
        <taxon>Bacillota</taxon>
        <taxon>Bacilli</taxon>
        <taxon>Lactobacillales</taxon>
        <taxon>Carnobacteriaceae</taxon>
        <taxon>Granulicatella</taxon>
    </lineage>
</organism>
<comment type="catalytic activity">
    <reaction evidence="8 10">
        <text>[thioredoxin]-disulfide + L-methionine + H2O = L-methionine (S)-S-oxide + [thioredoxin]-dithiol</text>
        <dbReference type="Rhea" id="RHEA:19993"/>
        <dbReference type="Rhea" id="RHEA-COMP:10698"/>
        <dbReference type="Rhea" id="RHEA-COMP:10700"/>
        <dbReference type="ChEBI" id="CHEBI:15377"/>
        <dbReference type="ChEBI" id="CHEBI:29950"/>
        <dbReference type="ChEBI" id="CHEBI:50058"/>
        <dbReference type="ChEBI" id="CHEBI:57844"/>
        <dbReference type="ChEBI" id="CHEBI:58772"/>
        <dbReference type="EC" id="1.8.4.11"/>
    </reaction>
</comment>
<dbReference type="InterPro" id="IPR036509">
    <property type="entry name" value="Met_Sox_Rdtase_MsrA_sf"/>
</dbReference>
<evidence type="ECO:0000256" key="5">
    <source>
        <dbReference type="ARBA" id="ARBA00024679"/>
    </source>
</evidence>
<dbReference type="Pfam" id="PF01641">
    <property type="entry name" value="SelR"/>
    <property type="match status" value="1"/>
</dbReference>
<dbReference type="InterPro" id="IPR028427">
    <property type="entry name" value="Met_Sox_Rdtase_MsrB"/>
</dbReference>
<evidence type="ECO:0000256" key="1">
    <source>
        <dbReference type="ARBA" id="ARBA00008076"/>
    </source>
</evidence>
<accession>C8NE15</accession>
<evidence type="ECO:0000256" key="6">
    <source>
        <dbReference type="ARBA" id="ARBA00047806"/>
    </source>
</evidence>
<dbReference type="HAMAP" id="MF_01401">
    <property type="entry name" value="MsrA"/>
    <property type="match status" value="1"/>
</dbReference>
<dbReference type="GO" id="GO:0033744">
    <property type="term" value="F:L-methionine:thioredoxin-disulfide S-oxidoreductase activity"/>
    <property type="evidence" value="ECO:0007669"/>
    <property type="project" value="RHEA"/>
</dbReference>
<comment type="catalytic activity">
    <reaction evidence="7 9">
        <text>L-methionyl-[protein] + [thioredoxin]-disulfide + H2O = L-methionyl-(R)-S-oxide-[protein] + [thioredoxin]-dithiol</text>
        <dbReference type="Rhea" id="RHEA:24164"/>
        <dbReference type="Rhea" id="RHEA-COMP:10698"/>
        <dbReference type="Rhea" id="RHEA-COMP:10700"/>
        <dbReference type="Rhea" id="RHEA-COMP:12313"/>
        <dbReference type="Rhea" id="RHEA-COMP:12314"/>
        <dbReference type="ChEBI" id="CHEBI:15377"/>
        <dbReference type="ChEBI" id="CHEBI:16044"/>
        <dbReference type="ChEBI" id="CHEBI:29950"/>
        <dbReference type="ChEBI" id="CHEBI:45764"/>
        <dbReference type="ChEBI" id="CHEBI:50058"/>
        <dbReference type="EC" id="1.8.4.12"/>
    </reaction>
</comment>
<proteinExistence type="inferred from homology"/>
<evidence type="ECO:0000256" key="4">
    <source>
        <dbReference type="ARBA" id="ARBA00023268"/>
    </source>
</evidence>
<dbReference type="SUPFAM" id="SSF55068">
    <property type="entry name" value="Peptide methionine sulfoxide reductase"/>
    <property type="match status" value="1"/>
</dbReference>
<evidence type="ECO:0000313" key="12">
    <source>
        <dbReference type="EMBL" id="EEW37916.1"/>
    </source>
</evidence>
<name>C8NE15_9LACT</name>
<dbReference type="Proteomes" id="UP000005926">
    <property type="component" value="Unassembled WGS sequence"/>
</dbReference>
<comment type="similarity">
    <text evidence="9">Belongs to the MsrB Met sulfoxide reductase family.</text>
</comment>
<comment type="similarity">
    <text evidence="2">In the N-terminal section; belongs to the MsrA Met sulfoxide reductase family.</text>
</comment>
<keyword evidence="4" id="KW-0511">Multifunctional enzyme</keyword>
<dbReference type="FunFam" id="2.170.150.20:FF:000003">
    <property type="entry name" value="Peptide methionine sulfoxide reductase MsrB"/>
    <property type="match status" value="1"/>
</dbReference>
<comment type="similarity">
    <text evidence="1">In the C-terminal section; belongs to the MsrB Met sulfoxide reductase family.</text>
</comment>
<dbReference type="NCBIfam" id="TIGR00357">
    <property type="entry name" value="peptide-methionine (R)-S-oxide reductase MsrB"/>
    <property type="match status" value="1"/>
</dbReference>
<dbReference type="PANTHER" id="PTHR10173:SF59">
    <property type="entry name" value="PEPTIDE METHIONINE SULFOXIDE REDUCTASE MSRA_MSRB"/>
    <property type="match status" value="1"/>
</dbReference>
<comment type="catalytic activity">
    <reaction evidence="6 10">
        <text>L-methionyl-[protein] + [thioredoxin]-disulfide + H2O = L-methionyl-(S)-S-oxide-[protein] + [thioredoxin]-dithiol</text>
        <dbReference type="Rhea" id="RHEA:14217"/>
        <dbReference type="Rhea" id="RHEA-COMP:10698"/>
        <dbReference type="Rhea" id="RHEA-COMP:10700"/>
        <dbReference type="Rhea" id="RHEA-COMP:12313"/>
        <dbReference type="Rhea" id="RHEA-COMP:12315"/>
        <dbReference type="ChEBI" id="CHEBI:15377"/>
        <dbReference type="ChEBI" id="CHEBI:16044"/>
        <dbReference type="ChEBI" id="CHEBI:29950"/>
        <dbReference type="ChEBI" id="CHEBI:44120"/>
        <dbReference type="ChEBI" id="CHEBI:50058"/>
        <dbReference type="EC" id="1.8.4.11"/>
    </reaction>
</comment>
<comment type="function">
    <text evidence="5 10">Has an important function as a repair enzyme for proteins that have been inactivated by oxidation. Catalyzes the reversible oxidation-reduction of methionine sulfoxide in proteins to methionine.</text>
</comment>
<evidence type="ECO:0000259" key="11">
    <source>
        <dbReference type="PROSITE" id="PS51790"/>
    </source>
</evidence>
<gene>
    <name evidence="9 12" type="primary">msrB</name>
    <name evidence="10" type="synonym">msrA</name>
    <name evidence="12" type="ORF">HMPREF0444_0160</name>
</gene>
<dbReference type="GO" id="GO:0033743">
    <property type="term" value="F:peptide-methionine (R)-S-oxide reductase activity"/>
    <property type="evidence" value="ECO:0007669"/>
    <property type="project" value="UniProtKB-UniRule"/>
</dbReference>
<dbReference type="GeneID" id="78411571"/>
<dbReference type="AlphaFoldDB" id="C8NE15"/>
<dbReference type="eggNOG" id="COG0225">
    <property type="taxonomic scope" value="Bacteria"/>
</dbReference>
<dbReference type="InterPro" id="IPR011057">
    <property type="entry name" value="Mss4-like_sf"/>
</dbReference>
<dbReference type="GO" id="GO:0005737">
    <property type="term" value="C:cytoplasm"/>
    <property type="evidence" value="ECO:0007669"/>
    <property type="project" value="TreeGrafter"/>
</dbReference>
<dbReference type="STRING" id="638301.HMPREF0444_0160"/>
<evidence type="ECO:0000256" key="3">
    <source>
        <dbReference type="ARBA" id="ARBA00023002"/>
    </source>
</evidence>
<keyword evidence="13" id="KW-1185">Reference proteome</keyword>
<keyword evidence="3 9" id="KW-0560">Oxidoreductase</keyword>
<dbReference type="GO" id="GO:0006979">
    <property type="term" value="P:response to oxidative stress"/>
    <property type="evidence" value="ECO:0007669"/>
    <property type="project" value="InterPro"/>
</dbReference>
<evidence type="ECO:0000256" key="9">
    <source>
        <dbReference type="HAMAP-Rule" id="MF_01400"/>
    </source>
</evidence>
<dbReference type="Pfam" id="PF01625">
    <property type="entry name" value="PMSR"/>
    <property type="match status" value="1"/>
</dbReference>
<feature type="active site" evidence="10">
    <location>
        <position position="70"/>
    </location>
</feature>
<sequence>MDKKLMISVFAFIILLAGALYFGKGNTVVSSSESESISKKVTNLIEKEENKSNTKKEATNMKEIYLAGGCFWGLEEYFSRINGVNDVVSGYANGNVETTNYQLIHSTDHAETIHVTYDADKVSLRELLLYYFRVIDPFSVNKQGNDVGRQYRTGIYYTDEADSEIIQEVMKEKEEQLGKKLAVETEKLRHFVVAEDYHQDYLKKHPNGYCHIDVKKANDPVIDANMYPLPDEETLKKTLTKEQYAVTRENRTELAFSNQYWNNHEKGIYVDVATGEPLFSSRDKFDSGCGWPSFTKPISSEVVTYHEDNSFNMKRVEVRSRIANSHLGHVFEDGPSDKGGLRFCINSASIKFIPLDEMDSKGYGYLKDFVK</sequence>
<dbReference type="InterPro" id="IPR002579">
    <property type="entry name" value="Met_Sox_Rdtase_MsrB_dom"/>
</dbReference>